<reference evidence="2 3" key="1">
    <citation type="journal article" date="2019" name="Nat. Ecol. Evol.">
        <title>Megaphylogeny resolves global patterns of mushroom evolution.</title>
        <authorList>
            <person name="Varga T."/>
            <person name="Krizsan K."/>
            <person name="Foldi C."/>
            <person name="Dima B."/>
            <person name="Sanchez-Garcia M."/>
            <person name="Sanchez-Ramirez S."/>
            <person name="Szollosi G.J."/>
            <person name="Szarkandi J.G."/>
            <person name="Papp V."/>
            <person name="Albert L."/>
            <person name="Andreopoulos W."/>
            <person name="Angelini C."/>
            <person name="Antonin V."/>
            <person name="Barry K.W."/>
            <person name="Bougher N.L."/>
            <person name="Buchanan P."/>
            <person name="Buyck B."/>
            <person name="Bense V."/>
            <person name="Catcheside P."/>
            <person name="Chovatia M."/>
            <person name="Cooper J."/>
            <person name="Damon W."/>
            <person name="Desjardin D."/>
            <person name="Finy P."/>
            <person name="Geml J."/>
            <person name="Haridas S."/>
            <person name="Hughes K."/>
            <person name="Justo A."/>
            <person name="Karasinski D."/>
            <person name="Kautmanova I."/>
            <person name="Kiss B."/>
            <person name="Kocsube S."/>
            <person name="Kotiranta H."/>
            <person name="LaButti K.M."/>
            <person name="Lechner B.E."/>
            <person name="Liimatainen K."/>
            <person name="Lipzen A."/>
            <person name="Lukacs Z."/>
            <person name="Mihaltcheva S."/>
            <person name="Morgado L.N."/>
            <person name="Niskanen T."/>
            <person name="Noordeloos M.E."/>
            <person name="Ohm R.A."/>
            <person name="Ortiz-Santana B."/>
            <person name="Ovrebo C."/>
            <person name="Racz N."/>
            <person name="Riley R."/>
            <person name="Savchenko A."/>
            <person name="Shiryaev A."/>
            <person name="Soop K."/>
            <person name="Spirin V."/>
            <person name="Szebenyi C."/>
            <person name="Tomsovsky M."/>
            <person name="Tulloss R.E."/>
            <person name="Uehling J."/>
            <person name="Grigoriev I.V."/>
            <person name="Vagvolgyi C."/>
            <person name="Papp T."/>
            <person name="Martin F.M."/>
            <person name="Miettinen O."/>
            <person name="Hibbett D.S."/>
            <person name="Nagy L.G."/>
        </authorList>
    </citation>
    <scope>NUCLEOTIDE SEQUENCE [LARGE SCALE GENOMIC DNA]</scope>
    <source>
        <strain evidence="2 3">CBS 962.96</strain>
    </source>
</reference>
<accession>A0A4S8LVT9</accession>
<organism evidence="2 3">
    <name type="scientific">Dendrothele bispora (strain CBS 962.96)</name>
    <dbReference type="NCBI Taxonomy" id="1314807"/>
    <lineage>
        <taxon>Eukaryota</taxon>
        <taxon>Fungi</taxon>
        <taxon>Dikarya</taxon>
        <taxon>Basidiomycota</taxon>
        <taxon>Agaricomycotina</taxon>
        <taxon>Agaricomycetes</taxon>
        <taxon>Agaricomycetidae</taxon>
        <taxon>Agaricales</taxon>
        <taxon>Agaricales incertae sedis</taxon>
        <taxon>Dendrothele</taxon>
    </lineage>
</organism>
<feature type="compositionally biased region" description="Polar residues" evidence="1">
    <location>
        <begin position="19"/>
        <end position="28"/>
    </location>
</feature>
<gene>
    <name evidence="2" type="ORF">K435DRAFT_861230</name>
</gene>
<protein>
    <submittedName>
        <fullName evidence="2">Uncharacterized protein</fullName>
    </submittedName>
</protein>
<evidence type="ECO:0000313" key="2">
    <source>
        <dbReference type="EMBL" id="THU93722.1"/>
    </source>
</evidence>
<feature type="region of interest" description="Disordered" evidence="1">
    <location>
        <begin position="1"/>
        <end position="34"/>
    </location>
</feature>
<evidence type="ECO:0000313" key="3">
    <source>
        <dbReference type="Proteomes" id="UP000297245"/>
    </source>
</evidence>
<proteinExistence type="predicted"/>
<name>A0A4S8LVT9_DENBC</name>
<evidence type="ECO:0000256" key="1">
    <source>
        <dbReference type="SAM" id="MobiDB-lite"/>
    </source>
</evidence>
<dbReference type="AlphaFoldDB" id="A0A4S8LVT9"/>
<sequence length="102" mass="10993">MAFQMTSLQGKACDLKSGSHPSANSQKDGGTHAEVSIRVLVQSEQQHPIKLHDIVGDQPPPELTSRFAASYGACYNELQRRVDLGAHNLTRAANATTEYTAA</sequence>
<dbReference type="Proteomes" id="UP000297245">
    <property type="component" value="Unassembled WGS sequence"/>
</dbReference>
<dbReference type="EMBL" id="ML179241">
    <property type="protein sequence ID" value="THU93722.1"/>
    <property type="molecule type" value="Genomic_DNA"/>
</dbReference>
<keyword evidence="3" id="KW-1185">Reference proteome</keyword>